<name>A0ABS1QPQ1_9GAMM</name>
<proteinExistence type="predicted"/>
<dbReference type="RefSeq" id="WP_202082226.1">
    <property type="nucleotide sequence ID" value="NZ_JAERTZ010000006.1"/>
</dbReference>
<feature type="coiled-coil region" evidence="1">
    <location>
        <begin position="205"/>
        <end position="232"/>
    </location>
</feature>
<evidence type="ECO:0000256" key="1">
    <source>
        <dbReference type="SAM" id="Coils"/>
    </source>
</evidence>
<keyword evidence="4" id="KW-1185">Reference proteome</keyword>
<evidence type="ECO:0000313" key="4">
    <source>
        <dbReference type="Proteomes" id="UP000638570"/>
    </source>
</evidence>
<evidence type="ECO:0000313" key="3">
    <source>
        <dbReference type="EMBL" id="MBL1376259.1"/>
    </source>
</evidence>
<feature type="compositionally biased region" description="Acidic residues" evidence="2">
    <location>
        <begin position="249"/>
        <end position="262"/>
    </location>
</feature>
<accession>A0ABS1QPQ1</accession>
<reference evidence="4" key="1">
    <citation type="submission" date="2021-01" db="EMBL/GenBank/DDBJ databases">
        <title>Genome public.</title>
        <authorList>
            <person name="Liu C."/>
            <person name="Sun Q."/>
        </authorList>
    </citation>
    <scope>NUCLEOTIDE SEQUENCE [LARGE SCALE GENOMIC DNA]</scope>
    <source>
        <strain evidence="4">CGMCC 1.18722</strain>
    </source>
</reference>
<protein>
    <submittedName>
        <fullName evidence="3">Uncharacterized protein</fullName>
    </submittedName>
</protein>
<organism evidence="3 4">
    <name type="scientific">Zobellella iuensis</name>
    <dbReference type="NCBI Taxonomy" id="2803811"/>
    <lineage>
        <taxon>Bacteria</taxon>
        <taxon>Pseudomonadati</taxon>
        <taxon>Pseudomonadota</taxon>
        <taxon>Gammaproteobacteria</taxon>
        <taxon>Aeromonadales</taxon>
        <taxon>Aeromonadaceae</taxon>
        <taxon>Zobellella</taxon>
    </lineage>
</organism>
<feature type="region of interest" description="Disordered" evidence="2">
    <location>
        <begin position="248"/>
        <end position="295"/>
    </location>
</feature>
<sequence length="295" mass="32883">MSVINLTDLKTASTAELVNAFPQHFRLGGFDARKLRDDHHFTEEQRLVALELADREDMVTANARDHHALDLPRVWSEIATTARRLANLAGHSEFAITALEQTGFDEGAAVAQDHMLLSLLQERLAAAESGREVSRSRLAVLNTVLYDQMNQLREQPQKIRMQMEGLERSIAASDNQRRENVKKLVALGLDQLDAEAKAKPSKADVEQMQAELASLRDQLAAALEDANNYRTAAIRKWPDLPDLERELAGDEEPVTEEAESPDLAEKVEAATEVPAAIHEAERQPRQSVMSRLLGR</sequence>
<keyword evidence="1" id="KW-0175">Coiled coil</keyword>
<dbReference type="Proteomes" id="UP000638570">
    <property type="component" value="Unassembled WGS sequence"/>
</dbReference>
<comment type="caution">
    <text evidence="3">The sequence shown here is derived from an EMBL/GenBank/DDBJ whole genome shotgun (WGS) entry which is preliminary data.</text>
</comment>
<dbReference type="EMBL" id="JAERTZ010000006">
    <property type="protein sequence ID" value="MBL1376259.1"/>
    <property type="molecule type" value="Genomic_DNA"/>
</dbReference>
<evidence type="ECO:0000256" key="2">
    <source>
        <dbReference type="SAM" id="MobiDB-lite"/>
    </source>
</evidence>
<gene>
    <name evidence="3" type="ORF">JKV55_02790</name>
</gene>